<keyword evidence="2" id="KW-1185">Reference proteome</keyword>
<dbReference type="OrthoDB" id="71227at2759"/>
<proteinExistence type="predicted"/>
<gene>
    <name evidence="1" type="primary">CHAF1B</name>
    <name evidence="1" type="ORF">BLAG_LOCUS464</name>
</gene>
<sequence>MAAGSYPGACVIQNRGKFPRRKGVRTKTKQIFAEFQLQIERYLAYCPPKMKVHTPEIAWHNRDPIYSLDFQYRNGTVHKLASAGVDKAIRGCHLCI</sequence>
<organism evidence="1 2">
    <name type="scientific">Branchiostoma lanceolatum</name>
    <name type="common">Common lancelet</name>
    <name type="synonym">Amphioxus lanceolatum</name>
    <dbReference type="NCBI Taxonomy" id="7740"/>
    <lineage>
        <taxon>Eukaryota</taxon>
        <taxon>Metazoa</taxon>
        <taxon>Chordata</taxon>
        <taxon>Cephalochordata</taxon>
        <taxon>Leptocardii</taxon>
        <taxon>Amphioxiformes</taxon>
        <taxon>Branchiostomatidae</taxon>
        <taxon>Branchiostoma</taxon>
    </lineage>
</organism>
<evidence type="ECO:0000313" key="2">
    <source>
        <dbReference type="Proteomes" id="UP000838412"/>
    </source>
</evidence>
<accession>A0A8J9YPJ2</accession>
<reference evidence="1" key="1">
    <citation type="submission" date="2022-01" db="EMBL/GenBank/DDBJ databases">
        <authorList>
            <person name="Braso-Vives M."/>
        </authorList>
    </citation>
    <scope>NUCLEOTIDE SEQUENCE</scope>
</reference>
<dbReference type="EMBL" id="OV696686">
    <property type="protein sequence ID" value="CAH1227451.1"/>
    <property type="molecule type" value="Genomic_DNA"/>
</dbReference>
<protein>
    <submittedName>
        <fullName evidence="1">CHAF1B protein</fullName>
    </submittedName>
</protein>
<evidence type="ECO:0000313" key="1">
    <source>
        <dbReference type="EMBL" id="CAH1227451.1"/>
    </source>
</evidence>
<dbReference type="Proteomes" id="UP000838412">
    <property type="component" value="Chromosome 1"/>
</dbReference>
<dbReference type="AlphaFoldDB" id="A0A8J9YPJ2"/>
<name>A0A8J9YPJ2_BRALA</name>